<gene>
    <name evidence="1" type="ORF">MSAN_01877800</name>
</gene>
<evidence type="ECO:0000313" key="2">
    <source>
        <dbReference type="Proteomes" id="UP000623467"/>
    </source>
</evidence>
<dbReference type="Proteomes" id="UP000623467">
    <property type="component" value="Unassembled WGS sequence"/>
</dbReference>
<reference evidence="1" key="1">
    <citation type="submission" date="2020-05" db="EMBL/GenBank/DDBJ databases">
        <title>Mycena genomes resolve the evolution of fungal bioluminescence.</title>
        <authorList>
            <person name="Tsai I.J."/>
        </authorList>
    </citation>
    <scope>NUCLEOTIDE SEQUENCE</scope>
    <source>
        <strain evidence="1">160909Yilan</strain>
    </source>
</reference>
<dbReference type="EMBL" id="JACAZH010000019">
    <property type="protein sequence ID" value="KAF7346497.1"/>
    <property type="molecule type" value="Genomic_DNA"/>
</dbReference>
<name>A0A8H7CSD0_9AGAR</name>
<sequence length="137" mass="16137">MLIPYQQHEALFCPTMSDILDQLAGIKILLQEQAEECALRAKYDEERRAAEDKYRTETDAMEAQVRESLQKIVDEREKTQTQEKIDGEDIDLTIQLIRENHGGQMEMIQKFINDCAIFRHEQRTKLLIEISRLRQKS</sequence>
<protein>
    <submittedName>
        <fullName evidence="1">Uncharacterized protein</fullName>
    </submittedName>
</protein>
<dbReference type="OrthoDB" id="3020121at2759"/>
<organism evidence="1 2">
    <name type="scientific">Mycena sanguinolenta</name>
    <dbReference type="NCBI Taxonomy" id="230812"/>
    <lineage>
        <taxon>Eukaryota</taxon>
        <taxon>Fungi</taxon>
        <taxon>Dikarya</taxon>
        <taxon>Basidiomycota</taxon>
        <taxon>Agaricomycotina</taxon>
        <taxon>Agaricomycetes</taxon>
        <taxon>Agaricomycetidae</taxon>
        <taxon>Agaricales</taxon>
        <taxon>Marasmiineae</taxon>
        <taxon>Mycenaceae</taxon>
        <taxon>Mycena</taxon>
    </lineage>
</organism>
<dbReference type="AlphaFoldDB" id="A0A8H7CSD0"/>
<accession>A0A8H7CSD0</accession>
<proteinExistence type="predicted"/>
<keyword evidence="2" id="KW-1185">Reference proteome</keyword>
<comment type="caution">
    <text evidence="1">The sequence shown here is derived from an EMBL/GenBank/DDBJ whole genome shotgun (WGS) entry which is preliminary data.</text>
</comment>
<evidence type="ECO:0000313" key="1">
    <source>
        <dbReference type="EMBL" id="KAF7346497.1"/>
    </source>
</evidence>